<protein>
    <recommendedName>
        <fullName evidence="10">G-protein coupled receptors family 1 profile domain-containing protein</fullName>
    </recommendedName>
</protein>
<sequence length="325" mass="36567">MNDSVTTKFNISVKLNETEQPSRLSTDGWFFFSILASGMGSGLIILLLIASFQLERLRKGSHILLIHLMCVDLILCGVTFPISNITTYMGMRGSPIDIRCNVFMFLHLSALYAENWTSLALAISRFVALTLPYHYQYVISKRVLTFMFIMPWAIGLASNLAVYLEIGGKFVQQTVPFRVCVVAADESFGYRFIGVTAGTYLPIALIGVIYLTLGVRRLVKYLKGRQVSPMAGAVPVVERPHLRTIKSRHIIMAKMLTVTFLWHCLCFLPPPTLQSGFPWLVARYPVLIQLWLFKTLALCGYVVSPFILLALSSDHRSGMRSLLRF</sequence>
<feature type="transmembrane region" description="Helical" evidence="9">
    <location>
        <begin position="102"/>
        <end position="123"/>
    </location>
</feature>
<dbReference type="SUPFAM" id="SSF81321">
    <property type="entry name" value="Family A G protein-coupled receptor-like"/>
    <property type="match status" value="1"/>
</dbReference>
<evidence type="ECO:0000259" key="10">
    <source>
        <dbReference type="PROSITE" id="PS50262"/>
    </source>
</evidence>
<evidence type="ECO:0000256" key="6">
    <source>
        <dbReference type="ARBA" id="ARBA00023136"/>
    </source>
</evidence>
<keyword evidence="5" id="KW-0297">G-protein coupled receptor</keyword>
<dbReference type="Proteomes" id="UP000192578">
    <property type="component" value="Unassembled WGS sequence"/>
</dbReference>
<evidence type="ECO:0000256" key="4">
    <source>
        <dbReference type="ARBA" id="ARBA00022989"/>
    </source>
</evidence>
<gene>
    <name evidence="11" type="ORF">BV898_13160</name>
</gene>
<keyword evidence="2" id="KW-1003">Cell membrane</keyword>
<dbReference type="PROSITE" id="PS50262">
    <property type="entry name" value="G_PROTEIN_RECEP_F1_2"/>
    <property type="match status" value="1"/>
</dbReference>
<dbReference type="Gene3D" id="1.20.1070.10">
    <property type="entry name" value="Rhodopsin 7-helix transmembrane proteins"/>
    <property type="match status" value="1"/>
</dbReference>
<evidence type="ECO:0000256" key="1">
    <source>
        <dbReference type="ARBA" id="ARBA00004651"/>
    </source>
</evidence>
<keyword evidence="12" id="KW-1185">Reference proteome</keyword>
<evidence type="ECO:0000313" key="12">
    <source>
        <dbReference type="Proteomes" id="UP000192578"/>
    </source>
</evidence>
<dbReference type="CDD" id="cd00637">
    <property type="entry name" value="7tm_classA_rhodopsin-like"/>
    <property type="match status" value="1"/>
</dbReference>
<dbReference type="AlphaFoldDB" id="A0A1W0WBK0"/>
<evidence type="ECO:0000313" key="11">
    <source>
        <dbReference type="EMBL" id="OQV12595.1"/>
    </source>
</evidence>
<feature type="transmembrane region" description="Helical" evidence="9">
    <location>
        <begin position="62"/>
        <end position="82"/>
    </location>
</feature>
<dbReference type="EMBL" id="MTYJ01000141">
    <property type="protein sequence ID" value="OQV12595.1"/>
    <property type="molecule type" value="Genomic_DNA"/>
</dbReference>
<dbReference type="Pfam" id="PF00001">
    <property type="entry name" value="7tm_1"/>
    <property type="match status" value="1"/>
</dbReference>
<proteinExistence type="predicted"/>
<reference evidence="12" key="1">
    <citation type="submission" date="2017-01" db="EMBL/GenBank/DDBJ databases">
        <title>Comparative genomics of anhydrobiosis in the tardigrade Hypsibius dujardini.</title>
        <authorList>
            <person name="Yoshida Y."/>
            <person name="Koutsovoulos G."/>
            <person name="Laetsch D."/>
            <person name="Stevens L."/>
            <person name="Kumar S."/>
            <person name="Horikawa D."/>
            <person name="Ishino K."/>
            <person name="Komine S."/>
            <person name="Tomita M."/>
            <person name="Blaxter M."/>
            <person name="Arakawa K."/>
        </authorList>
    </citation>
    <scope>NUCLEOTIDE SEQUENCE [LARGE SCALE GENOMIC DNA]</scope>
    <source>
        <strain evidence="12">Z151</strain>
    </source>
</reference>
<feature type="transmembrane region" description="Helical" evidence="9">
    <location>
        <begin position="290"/>
        <end position="311"/>
    </location>
</feature>
<feature type="transmembrane region" description="Helical" evidence="9">
    <location>
        <begin position="29"/>
        <end position="50"/>
    </location>
</feature>
<dbReference type="InterPro" id="IPR000276">
    <property type="entry name" value="GPCR_Rhodpsn"/>
</dbReference>
<keyword evidence="6 9" id="KW-0472">Membrane</keyword>
<feature type="domain" description="G-protein coupled receptors family 1 profile" evidence="10">
    <location>
        <begin position="40"/>
        <end position="269"/>
    </location>
</feature>
<keyword evidence="3 9" id="KW-0812">Transmembrane</keyword>
<evidence type="ECO:0000256" key="3">
    <source>
        <dbReference type="ARBA" id="ARBA00022692"/>
    </source>
</evidence>
<feature type="transmembrane region" description="Helical" evidence="9">
    <location>
        <begin position="192"/>
        <end position="213"/>
    </location>
</feature>
<dbReference type="GO" id="GO:0004930">
    <property type="term" value="F:G protein-coupled receptor activity"/>
    <property type="evidence" value="ECO:0007669"/>
    <property type="project" value="UniProtKB-KW"/>
</dbReference>
<feature type="transmembrane region" description="Helical" evidence="9">
    <location>
        <begin position="251"/>
        <end position="270"/>
    </location>
</feature>
<name>A0A1W0WBK0_HYPEX</name>
<organism evidence="11 12">
    <name type="scientific">Hypsibius exemplaris</name>
    <name type="common">Freshwater tardigrade</name>
    <dbReference type="NCBI Taxonomy" id="2072580"/>
    <lineage>
        <taxon>Eukaryota</taxon>
        <taxon>Metazoa</taxon>
        <taxon>Ecdysozoa</taxon>
        <taxon>Tardigrada</taxon>
        <taxon>Eutardigrada</taxon>
        <taxon>Parachela</taxon>
        <taxon>Hypsibioidea</taxon>
        <taxon>Hypsibiidae</taxon>
        <taxon>Hypsibius</taxon>
    </lineage>
</organism>
<evidence type="ECO:0000256" key="7">
    <source>
        <dbReference type="ARBA" id="ARBA00023170"/>
    </source>
</evidence>
<feature type="transmembrane region" description="Helical" evidence="9">
    <location>
        <begin position="143"/>
        <end position="164"/>
    </location>
</feature>
<evidence type="ECO:0000256" key="5">
    <source>
        <dbReference type="ARBA" id="ARBA00023040"/>
    </source>
</evidence>
<keyword evidence="8" id="KW-0807">Transducer</keyword>
<dbReference type="InterPro" id="IPR050569">
    <property type="entry name" value="TAAR"/>
</dbReference>
<evidence type="ECO:0000256" key="8">
    <source>
        <dbReference type="ARBA" id="ARBA00023224"/>
    </source>
</evidence>
<keyword evidence="7" id="KW-0675">Receptor</keyword>
<keyword evidence="4 9" id="KW-1133">Transmembrane helix</keyword>
<comment type="subcellular location">
    <subcellularLocation>
        <location evidence="1">Cell membrane</location>
        <topology evidence="1">Multi-pass membrane protein</topology>
    </subcellularLocation>
</comment>
<dbReference type="GO" id="GO:0005886">
    <property type="term" value="C:plasma membrane"/>
    <property type="evidence" value="ECO:0007669"/>
    <property type="project" value="UniProtKB-SubCell"/>
</dbReference>
<dbReference type="PANTHER" id="PTHR24249:SF372">
    <property type="entry name" value="G-PROTEIN COUPLED RECEPTORS FAMILY 1 PROFILE DOMAIN-CONTAINING PROTEIN"/>
    <property type="match status" value="1"/>
</dbReference>
<evidence type="ECO:0000256" key="2">
    <source>
        <dbReference type="ARBA" id="ARBA00022475"/>
    </source>
</evidence>
<dbReference type="InterPro" id="IPR017452">
    <property type="entry name" value="GPCR_Rhodpsn_7TM"/>
</dbReference>
<comment type="caution">
    <text evidence="11">The sequence shown here is derived from an EMBL/GenBank/DDBJ whole genome shotgun (WGS) entry which is preliminary data.</text>
</comment>
<accession>A0A1W0WBK0</accession>
<dbReference type="OrthoDB" id="10021141at2759"/>
<dbReference type="PANTHER" id="PTHR24249">
    <property type="entry name" value="HISTAMINE RECEPTOR-RELATED G-PROTEIN COUPLED RECEPTOR"/>
    <property type="match status" value="1"/>
</dbReference>
<evidence type="ECO:0000256" key="9">
    <source>
        <dbReference type="SAM" id="Phobius"/>
    </source>
</evidence>